<dbReference type="OrthoDB" id="2085859at2"/>
<dbReference type="Proteomes" id="UP000000370">
    <property type="component" value="Chromosome"/>
</dbReference>
<keyword evidence="2" id="KW-1185">Reference proteome</keyword>
<evidence type="ECO:0000313" key="2">
    <source>
        <dbReference type="Proteomes" id="UP000000370"/>
    </source>
</evidence>
<evidence type="ECO:0000313" key="1">
    <source>
        <dbReference type="EMBL" id="ABX43254.1"/>
    </source>
</evidence>
<proteinExistence type="predicted"/>
<dbReference type="STRING" id="357809.Cphy_2896"/>
<organism evidence="1 2">
    <name type="scientific">Lachnoclostridium phytofermentans (strain ATCC 700394 / DSM 18823 / ISDg)</name>
    <name type="common">Clostridium phytofermentans</name>
    <dbReference type="NCBI Taxonomy" id="357809"/>
    <lineage>
        <taxon>Bacteria</taxon>
        <taxon>Bacillati</taxon>
        <taxon>Bacillota</taxon>
        <taxon>Clostridia</taxon>
        <taxon>Lachnospirales</taxon>
        <taxon>Lachnospiraceae</taxon>
    </lineage>
</organism>
<dbReference type="EMBL" id="CP000885">
    <property type="protein sequence ID" value="ABX43254.1"/>
    <property type="molecule type" value="Genomic_DNA"/>
</dbReference>
<gene>
    <name evidence="1" type="ordered locus">Cphy_2896</name>
</gene>
<dbReference type="KEGG" id="cpy:Cphy_2896"/>
<dbReference type="RefSeq" id="WP_012200905.1">
    <property type="nucleotide sequence ID" value="NC_010001.1"/>
</dbReference>
<accession>A9KPI0</accession>
<reference evidence="2" key="1">
    <citation type="submission" date="2007-11" db="EMBL/GenBank/DDBJ databases">
        <title>Complete genome sequence of Clostridium phytofermentans ISDg.</title>
        <authorList>
            <person name="Leschine S.B."/>
            <person name="Warnick T.A."/>
            <person name="Blanchard J.L."/>
            <person name="Schnell D.J."/>
            <person name="Petit E.L."/>
            <person name="LaTouf W.G."/>
            <person name="Copeland A."/>
            <person name="Lucas S."/>
            <person name="Lapidus A."/>
            <person name="Barry K."/>
            <person name="Glavina del Rio T."/>
            <person name="Dalin E."/>
            <person name="Tice H."/>
            <person name="Pitluck S."/>
            <person name="Kiss H."/>
            <person name="Brettin T."/>
            <person name="Bruce D."/>
            <person name="Detter J.C."/>
            <person name="Han C."/>
            <person name="Kuske C."/>
            <person name="Schmutz J."/>
            <person name="Larimer F."/>
            <person name="Land M."/>
            <person name="Hauser L."/>
            <person name="Kyrpides N."/>
            <person name="Kim E.A."/>
            <person name="Richardson P."/>
        </authorList>
    </citation>
    <scope>NUCLEOTIDE SEQUENCE [LARGE SCALE GENOMIC DNA]</scope>
    <source>
        <strain evidence="2">ATCC 700394 / DSM 18823 / ISDg</strain>
    </source>
</reference>
<dbReference type="HOGENOM" id="CLU_157802_0_0_9"/>
<sequence length="102" mass="12057">MIQWNEKLYYGESIKKRHRRMIYAINHGRKAPNIYCIIFASNDQNLFEIIPASHLKLPHIKNSEVHILGLAYNMEEAKEVVMQMLVEIFKATGDFKVREYFA</sequence>
<dbReference type="AlphaFoldDB" id="A9KPI0"/>
<protein>
    <submittedName>
        <fullName evidence="1">Uncharacterized protein</fullName>
    </submittedName>
</protein>
<name>A9KPI0_LACP7</name>